<feature type="compositionally biased region" description="Polar residues" evidence="1">
    <location>
        <begin position="9"/>
        <end position="20"/>
    </location>
</feature>
<evidence type="ECO:0000256" key="1">
    <source>
        <dbReference type="SAM" id="MobiDB-lite"/>
    </source>
</evidence>
<feature type="region of interest" description="Disordered" evidence="1">
    <location>
        <begin position="1"/>
        <end position="28"/>
    </location>
</feature>
<dbReference type="Proteomes" id="UP001187192">
    <property type="component" value="Unassembled WGS sequence"/>
</dbReference>
<name>A0AA88CYT4_FICCA</name>
<dbReference type="EMBL" id="BTGU01000006">
    <property type="protein sequence ID" value="GMN37075.1"/>
    <property type="molecule type" value="Genomic_DNA"/>
</dbReference>
<reference evidence="2" key="1">
    <citation type="submission" date="2023-07" db="EMBL/GenBank/DDBJ databases">
        <title>draft genome sequence of fig (Ficus carica).</title>
        <authorList>
            <person name="Takahashi T."/>
            <person name="Nishimura K."/>
        </authorList>
    </citation>
    <scope>NUCLEOTIDE SEQUENCE</scope>
</reference>
<sequence length="59" mass="6361">MGSARFTCESRSSNNSNQGLSGAEPPLLYSAGPPYSHCVRVEPGSEALSRYLSRQLTSR</sequence>
<organism evidence="2 3">
    <name type="scientific">Ficus carica</name>
    <name type="common">Common fig</name>
    <dbReference type="NCBI Taxonomy" id="3494"/>
    <lineage>
        <taxon>Eukaryota</taxon>
        <taxon>Viridiplantae</taxon>
        <taxon>Streptophyta</taxon>
        <taxon>Embryophyta</taxon>
        <taxon>Tracheophyta</taxon>
        <taxon>Spermatophyta</taxon>
        <taxon>Magnoliopsida</taxon>
        <taxon>eudicotyledons</taxon>
        <taxon>Gunneridae</taxon>
        <taxon>Pentapetalae</taxon>
        <taxon>rosids</taxon>
        <taxon>fabids</taxon>
        <taxon>Rosales</taxon>
        <taxon>Moraceae</taxon>
        <taxon>Ficeae</taxon>
        <taxon>Ficus</taxon>
    </lineage>
</organism>
<protein>
    <submittedName>
        <fullName evidence="2">Uncharacterized protein</fullName>
    </submittedName>
</protein>
<keyword evidence="3" id="KW-1185">Reference proteome</keyword>
<proteinExistence type="predicted"/>
<comment type="caution">
    <text evidence="2">The sequence shown here is derived from an EMBL/GenBank/DDBJ whole genome shotgun (WGS) entry which is preliminary data.</text>
</comment>
<evidence type="ECO:0000313" key="3">
    <source>
        <dbReference type="Proteomes" id="UP001187192"/>
    </source>
</evidence>
<evidence type="ECO:0000313" key="2">
    <source>
        <dbReference type="EMBL" id="GMN37075.1"/>
    </source>
</evidence>
<gene>
    <name evidence="2" type="ORF">TIFTF001_006508</name>
</gene>
<dbReference type="AlphaFoldDB" id="A0AA88CYT4"/>
<accession>A0AA88CYT4</accession>